<name>A0A2G9TL90_TELCI</name>
<gene>
    <name evidence="2" type="ORF">TELCIR_19843</name>
</gene>
<dbReference type="OrthoDB" id="5860380at2759"/>
<dbReference type="AlphaFoldDB" id="A0A2G9TL90"/>
<accession>A0A2G9TL90</accession>
<reference evidence="2 3" key="1">
    <citation type="submission" date="2015-09" db="EMBL/GenBank/DDBJ databases">
        <title>Draft genome of the parasitic nematode Teladorsagia circumcincta isolate WARC Sus (inbred).</title>
        <authorList>
            <person name="Mitreva M."/>
        </authorList>
    </citation>
    <scope>NUCLEOTIDE SEQUENCE [LARGE SCALE GENOMIC DNA]</scope>
    <source>
        <strain evidence="2 3">S</strain>
    </source>
</reference>
<feature type="non-terminal residue" evidence="2">
    <location>
        <position position="1"/>
    </location>
</feature>
<evidence type="ECO:0000256" key="1">
    <source>
        <dbReference type="SAM" id="MobiDB-lite"/>
    </source>
</evidence>
<evidence type="ECO:0008006" key="4">
    <source>
        <dbReference type="Google" id="ProtNLM"/>
    </source>
</evidence>
<keyword evidence="3" id="KW-1185">Reference proteome</keyword>
<proteinExistence type="predicted"/>
<dbReference type="Proteomes" id="UP000230423">
    <property type="component" value="Unassembled WGS sequence"/>
</dbReference>
<organism evidence="2 3">
    <name type="scientific">Teladorsagia circumcincta</name>
    <name type="common">Brown stomach worm</name>
    <name type="synonym">Ostertagia circumcincta</name>
    <dbReference type="NCBI Taxonomy" id="45464"/>
    <lineage>
        <taxon>Eukaryota</taxon>
        <taxon>Metazoa</taxon>
        <taxon>Ecdysozoa</taxon>
        <taxon>Nematoda</taxon>
        <taxon>Chromadorea</taxon>
        <taxon>Rhabditida</taxon>
        <taxon>Rhabditina</taxon>
        <taxon>Rhabditomorpha</taxon>
        <taxon>Strongyloidea</taxon>
        <taxon>Trichostrongylidae</taxon>
        <taxon>Teladorsagia</taxon>
    </lineage>
</organism>
<sequence length="147" mass="16244">IRKGDVVWAPYRRDPLWPALSIRALSVDDVLPSHCTTDLIEAFEAAIQYLNKRGLPRGSAAPQMNTKVTPKGAESTVVRSTVKPSVSNAETVEQDVSPKQELPEEKQQTTDQCDEGTMDGIEVDSNKGTWHFTRGSRENGALHTVRE</sequence>
<feature type="region of interest" description="Disordered" evidence="1">
    <location>
        <begin position="55"/>
        <end position="147"/>
    </location>
</feature>
<evidence type="ECO:0000313" key="2">
    <source>
        <dbReference type="EMBL" id="PIO58717.1"/>
    </source>
</evidence>
<feature type="compositionally biased region" description="Polar residues" evidence="1">
    <location>
        <begin position="77"/>
        <end position="91"/>
    </location>
</feature>
<dbReference type="EMBL" id="KZ360139">
    <property type="protein sequence ID" value="PIO58717.1"/>
    <property type="molecule type" value="Genomic_DNA"/>
</dbReference>
<evidence type="ECO:0000313" key="3">
    <source>
        <dbReference type="Proteomes" id="UP000230423"/>
    </source>
</evidence>
<protein>
    <recommendedName>
        <fullName evidence="4">PWWP domain-containing protein</fullName>
    </recommendedName>
</protein>
<feature type="compositionally biased region" description="Basic and acidic residues" evidence="1">
    <location>
        <begin position="96"/>
        <end position="108"/>
    </location>
</feature>